<evidence type="ECO:0000313" key="2">
    <source>
        <dbReference type="EMBL" id="KKN74797.1"/>
    </source>
</evidence>
<sequence length="90" mass="10113">MTRTASNDNGPFSSDYAHPHNTGHAPDADFTVLDAEMREEMKFWDELSAEALENFERMVERAEEDYRAGNTTSLPFAIKILDGDTTEVNA</sequence>
<reference evidence="2" key="1">
    <citation type="journal article" date="2015" name="Nature">
        <title>Complex archaea that bridge the gap between prokaryotes and eukaryotes.</title>
        <authorList>
            <person name="Spang A."/>
            <person name="Saw J.H."/>
            <person name="Jorgensen S.L."/>
            <person name="Zaremba-Niedzwiedzka K."/>
            <person name="Martijn J."/>
            <person name="Lind A.E."/>
            <person name="van Eijk R."/>
            <person name="Schleper C."/>
            <person name="Guy L."/>
            <person name="Ettema T.J."/>
        </authorList>
    </citation>
    <scope>NUCLEOTIDE SEQUENCE</scope>
</reference>
<feature type="region of interest" description="Disordered" evidence="1">
    <location>
        <begin position="1"/>
        <end position="29"/>
    </location>
</feature>
<protein>
    <submittedName>
        <fullName evidence="2">Uncharacterized protein</fullName>
    </submittedName>
</protein>
<name>A0A0F9TIU7_9ZZZZ</name>
<comment type="caution">
    <text evidence="2">The sequence shown here is derived from an EMBL/GenBank/DDBJ whole genome shotgun (WGS) entry which is preliminary data.</text>
</comment>
<dbReference type="EMBL" id="LAZR01000320">
    <property type="protein sequence ID" value="KKN74797.1"/>
    <property type="molecule type" value="Genomic_DNA"/>
</dbReference>
<evidence type="ECO:0000256" key="1">
    <source>
        <dbReference type="SAM" id="MobiDB-lite"/>
    </source>
</evidence>
<accession>A0A0F9TIU7</accession>
<gene>
    <name evidence="2" type="ORF">LCGC14_0386900</name>
</gene>
<proteinExistence type="predicted"/>
<organism evidence="2">
    <name type="scientific">marine sediment metagenome</name>
    <dbReference type="NCBI Taxonomy" id="412755"/>
    <lineage>
        <taxon>unclassified sequences</taxon>
        <taxon>metagenomes</taxon>
        <taxon>ecological metagenomes</taxon>
    </lineage>
</organism>
<feature type="compositionally biased region" description="Polar residues" evidence="1">
    <location>
        <begin position="1"/>
        <end position="12"/>
    </location>
</feature>
<dbReference type="AlphaFoldDB" id="A0A0F9TIU7"/>